<dbReference type="CDD" id="cd00757">
    <property type="entry name" value="ThiF_MoeB_HesA_family"/>
    <property type="match status" value="1"/>
</dbReference>
<evidence type="ECO:0000259" key="2">
    <source>
        <dbReference type="Pfam" id="PF00899"/>
    </source>
</evidence>
<dbReference type="GO" id="GO:0005829">
    <property type="term" value="C:cytosol"/>
    <property type="evidence" value="ECO:0007669"/>
    <property type="project" value="TreeGrafter"/>
</dbReference>
<dbReference type="Proteomes" id="UP000295416">
    <property type="component" value="Unassembled WGS sequence"/>
</dbReference>
<accession>A0A4R2NDY9</accession>
<evidence type="ECO:0000313" key="4">
    <source>
        <dbReference type="Proteomes" id="UP000295416"/>
    </source>
</evidence>
<dbReference type="PANTHER" id="PTHR10953">
    <property type="entry name" value="UBIQUITIN-ACTIVATING ENZYME E1"/>
    <property type="match status" value="1"/>
</dbReference>
<dbReference type="GO" id="GO:0008641">
    <property type="term" value="F:ubiquitin-like modifier activating enzyme activity"/>
    <property type="evidence" value="ECO:0007669"/>
    <property type="project" value="InterPro"/>
</dbReference>
<dbReference type="Gene3D" id="3.40.50.720">
    <property type="entry name" value="NAD(P)-binding Rossmann-like Domain"/>
    <property type="match status" value="1"/>
</dbReference>
<protein>
    <submittedName>
        <fullName evidence="3">Adenylyltransferase/sulfurtransferase</fullName>
    </submittedName>
</protein>
<keyword evidence="4" id="KW-1185">Reference proteome</keyword>
<dbReference type="InterPro" id="IPR000594">
    <property type="entry name" value="ThiF_NAD_FAD-bd"/>
</dbReference>
<dbReference type="InterPro" id="IPR035985">
    <property type="entry name" value="Ubiquitin-activating_enz"/>
</dbReference>
<dbReference type="FunFam" id="3.40.50.720:FF:000080">
    <property type="entry name" value="Thiazole biosynthesis adenylyltransferase ThiF"/>
    <property type="match status" value="1"/>
</dbReference>
<dbReference type="NCBIfam" id="NF009123">
    <property type="entry name" value="PRK12475.1"/>
    <property type="match status" value="1"/>
</dbReference>
<dbReference type="RefSeq" id="WP_132748437.1">
    <property type="nucleotide sequence ID" value="NZ_SLXK01000064.1"/>
</dbReference>
<dbReference type="GO" id="GO:0008146">
    <property type="term" value="F:sulfotransferase activity"/>
    <property type="evidence" value="ECO:0007669"/>
    <property type="project" value="TreeGrafter"/>
</dbReference>
<dbReference type="Pfam" id="PF00899">
    <property type="entry name" value="ThiF"/>
    <property type="match status" value="1"/>
</dbReference>
<keyword evidence="3" id="KW-0808">Transferase</keyword>
<dbReference type="InterPro" id="IPR045886">
    <property type="entry name" value="ThiF/MoeB/HesA"/>
</dbReference>
<feature type="domain" description="THIF-type NAD/FAD binding fold" evidence="2">
    <location>
        <begin position="5"/>
        <end position="240"/>
    </location>
</feature>
<gene>
    <name evidence="3" type="ORF">EV207_16416</name>
</gene>
<dbReference type="SUPFAM" id="SSF69572">
    <property type="entry name" value="Activating enzymes of the ubiquitin-like proteins"/>
    <property type="match status" value="1"/>
</dbReference>
<dbReference type="OrthoDB" id="9804286at2"/>
<name>A0A4R2NDY9_9BACL</name>
<evidence type="ECO:0000313" key="3">
    <source>
        <dbReference type="EMBL" id="TCP19318.1"/>
    </source>
</evidence>
<dbReference type="AlphaFoldDB" id="A0A4R2NDY9"/>
<comment type="similarity">
    <text evidence="1">Belongs to the HesA/MoeB/ThiF family.</text>
</comment>
<keyword evidence="3" id="KW-0548">Nucleotidyltransferase</keyword>
<organism evidence="3 4">
    <name type="scientific">Scopulibacillus darangshiensis</name>
    <dbReference type="NCBI Taxonomy" id="442528"/>
    <lineage>
        <taxon>Bacteria</taxon>
        <taxon>Bacillati</taxon>
        <taxon>Bacillota</taxon>
        <taxon>Bacilli</taxon>
        <taxon>Bacillales</taxon>
        <taxon>Sporolactobacillaceae</taxon>
        <taxon>Scopulibacillus</taxon>
    </lineage>
</organism>
<evidence type="ECO:0000256" key="1">
    <source>
        <dbReference type="ARBA" id="ARBA00009919"/>
    </source>
</evidence>
<reference evidence="3 4" key="1">
    <citation type="submission" date="2019-03" db="EMBL/GenBank/DDBJ databases">
        <title>Genomic Encyclopedia of Type Strains, Phase IV (KMG-IV): sequencing the most valuable type-strain genomes for metagenomic binning, comparative biology and taxonomic classification.</title>
        <authorList>
            <person name="Goeker M."/>
        </authorList>
    </citation>
    <scope>NUCLEOTIDE SEQUENCE [LARGE SCALE GENOMIC DNA]</scope>
    <source>
        <strain evidence="3 4">DSM 19377</strain>
    </source>
</reference>
<dbReference type="EMBL" id="SLXK01000064">
    <property type="protein sequence ID" value="TCP19318.1"/>
    <property type="molecule type" value="Genomic_DNA"/>
</dbReference>
<dbReference type="GO" id="GO:0004792">
    <property type="term" value="F:thiosulfate-cyanide sulfurtransferase activity"/>
    <property type="evidence" value="ECO:0007669"/>
    <property type="project" value="TreeGrafter"/>
</dbReference>
<sequence>MEDRYSRQYLFNKIGKQGQNKIANKQVLIVGVGALGSSSAEALVRAGIGKLTVIDRDYVEWSNLQRQQLYTEQDARNQLPKATAAKQRLEQINSDVHIHEVVADATIETLENLLNDVDLIIDATDNFDIRFVLNDLTQKHRIPWIFGSCVGSYGATFTIIPNKTPCLHCLLKQLPMGGATCDTVGVISPTVQMVASYQVTEAMKILVEDFESLRETYLSFDLWNNQYYNVNMEKMRGEGCPSCGIQPSYPYLSYENQTKTEVLCGRDTVQIRPAKSIPYDFEQLEQQLKRHGKINKNPYLLSCQLQDYRLVVFKDGRSFVHGTNSIQEAKKVYYRYLA</sequence>
<comment type="caution">
    <text evidence="3">The sequence shown here is derived from an EMBL/GenBank/DDBJ whole genome shotgun (WGS) entry which is preliminary data.</text>
</comment>
<dbReference type="GO" id="GO:0016779">
    <property type="term" value="F:nucleotidyltransferase activity"/>
    <property type="evidence" value="ECO:0007669"/>
    <property type="project" value="UniProtKB-KW"/>
</dbReference>
<dbReference type="PANTHER" id="PTHR10953:SF102">
    <property type="entry name" value="ADENYLYLTRANSFERASE AND SULFURTRANSFERASE MOCS3"/>
    <property type="match status" value="1"/>
</dbReference>
<proteinExistence type="inferred from homology"/>